<dbReference type="PROSITE" id="PS50089">
    <property type="entry name" value="ZF_RING_2"/>
    <property type="match status" value="1"/>
</dbReference>
<organism evidence="6 7">
    <name type="scientific">Tritrichomonas musculus</name>
    <dbReference type="NCBI Taxonomy" id="1915356"/>
    <lineage>
        <taxon>Eukaryota</taxon>
        <taxon>Metamonada</taxon>
        <taxon>Parabasalia</taxon>
        <taxon>Tritrichomonadida</taxon>
        <taxon>Tritrichomonadidae</taxon>
        <taxon>Tritrichomonas</taxon>
    </lineage>
</organism>
<evidence type="ECO:0000313" key="7">
    <source>
        <dbReference type="Proteomes" id="UP001470230"/>
    </source>
</evidence>
<dbReference type="PANTHER" id="PTHR15315">
    <property type="entry name" value="RING FINGER PROTEIN 41, 151"/>
    <property type="match status" value="1"/>
</dbReference>
<dbReference type="Pfam" id="PF13639">
    <property type="entry name" value="zf-RING_2"/>
    <property type="match status" value="1"/>
</dbReference>
<reference evidence="6 7" key="1">
    <citation type="submission" date="2024-04" db="EMBL/GenBank/DDBJ databases">
        <title>Tritrichomonas musculus Genome.</title>
        <authorList>
            <person name="Alves-Ferreira E."/>
            <person name="Grigg M."/>
            <person name="Lorenzi H."/>
            <person name="Galac M."/>
        </authorList>
    </citation>
    <scope>NUCLEOTIDE SEQUENCE [LARGE SCALE GENOMIC DNA]</scope>
    <source>
        <strain evidence="6 7">EAF2021</strain>
    </source>
</reference>
<keyword evidence="7" id="KW-1185">Reference proteome</keyword>
<sequence>MDTEKPSNCVICLEPISPDSGVVDCGHTFCAKCIKHWCEQCSACPLCRKEITRIKVFYRSFYMGQNILVEHKKQAVPNNDEPFEESDFVASDTEELFIMSQDLPRYFKDDDFKDEGTIWMNGSRHSLRESHRFNQAIEQRLSKLKIQLKNEKNIQDKINNGIKFLINYVDKCINSNKIEPQYAEQITNSITDQIKQGKGSIDNFQIKQMVEANILRKPFHLSNLHRHVSSRLTNWI</sequence>
<keyword evidence="3" id="KW-0862">Zinc</keyword>
<evidence type="ECO:0000256" key="3">
    <source>
        <dbReference type="ARBA" id="ARBA00022833"/>
    </source>
</evidence>
<name>A0ABR2IJ33_9EUKA</name>
<dbReference type="SUPFAM" id="SSF57850">
    <property type="entry name" value="RING/U-box"/>
    <property type="match status" value="1"/>
</dbReference>
<dbReference type="SMART" id="SM00184">
    <property type="entry name" value="RING"/>
    <property type="match status" value="1"/>
</dbReference>
<evidence type="ECO:0000256" key="4">
    <source>
        <dbReference type="PROSITE-ProRule" id="PRU00175"/>
    </source>
</evidence>
<gene>
    <name evidence="6" type="ORF">M9Y10_011237</name>
</gene>
<dbReference type="EMBL" id="JAPFFF010000017">
    <property type="protein sequence ID" value="KAK8863551.1"/>
    <property type="molecule type" value="Genomic_DNA"/>
</dbReference>
<dbReference type="PANTHER" id="PTHR15315:SF26">
    <property type="entry name" value="E3 UBIQUITIN-PROTEIN LIGASE NRDP1"/>
    <property type="match status" value="1"/>
</dbReference>
<dbReference type="InterPro" id="IPR013083">
    <property type="entry name" value="Znf_RING/FYVE/PHD"/>
</dbReference>
<keyword evidence="2 4" id="KW-0863">Zinc-finger</keyword>
<comment type="caution">
    <text evidence="6">The sequence shown here is derived from an EMBL/GenBank/DDBJ whole genome shotgun (WGS) entry which is preliminary data.</text>
</comment>
<evidence type="ECO:0000256" key="1">
    <source>
        <dbReference type="ARBA" id="ARBA00022723"/>
    </source>
</evidence>
<dbReference type="InterPro" id="IPR001841">
    <property type="entry name" value="Znf_RING"/>
</dbReference>
<dbReference type="PROSITE" id="PS00518">
    <property type="entry name" value="ZF_RING_1"/>
    <property type="match status" value="1"/>
</dbReference>
<feature type="domain" description="RING-type" evidence="5">
    <location>
        <begin position="9"/>
        <end position="48"/>
    </location>
</feature>
<dbReference type="InterPro" id="IPR017907">
    <property type="entry name" value="Znf_RING_CS"/>
</dbReference>
<evidence type="ECO:0000313" key="6">
    <source>
        <dbReference type="EMBL" id="KAK8863551.1"/>
    </source>
</evidence>
<accession>A0ABR2IJ33</accession>
<evidence type="ECO:0000256" key="2">
    <source>
        <dbReference type="ARBA" id="ARBA00022771"/>
    </source>
</evidence>
<dbReference type="Gene3D" id="3.30.40.10">
    <property type="entry name" value="Zinc/RING finger domain, C3HC4 (zinc finger)"/>
    <property type="match status" value="1"/>
</dbReference>
<dbReference type="Proteomes" id="UP001470230">
    <property type="component" value="Unassembled WGS sequence"/>
</dbReference>
<evidence type="ECO:0000259" key="5">
    <source>
        <dbReference type="PROSITE" id="PS50089"/>
    </source>
</evidence>
<protein>
    <recommendedName>
        <fullName evidence="5">RING-type domain-containing protein</fullName>
    </recommendedName>
</protein>
<proteinExistence type="predicted"/>
<keyword evidence="1" id="KW-0479">Metal-binding</keyword>